<evidence type="ECO:0000256" key="1">
    <source>
        <dbReference type="SAM" id="MobiDB-lite"/>
    </source>
</evidence>
<accession>A0ABV8QBC0</accession>
<dbReference type="EMBL" id="JBHSCN010000006">
    <property type="protein sequence ID" value="MFC4244752.1"/>
    <property type="molecule type" value="Genomic_DNA"/>
</dbReference>
<evidence type="ECO:0000256" key="2">
    <source>
        <dbReference type="SAM" id="SignalP"/>
    </source>
</evidence>
<reference evidence="4" key="1">
    <citation type="journal article" date="2019" name="Int. J. Syst. Evol. Microbiol.">
        <title>The Global Catalogue of Microorganisms (GCM) 10K type strain sequencing project: providing services to taxonomists for standard genome sequencing and annotation.</title>
        <authorList>
            <consortium name="The Broad Institute Genomics Platform"/>
            <consortium name="The Broad Institute Genome Sequencing Center for Infectious Disease"/>
            <person name="Wu L."/>
            <person name="Ma J."/>
        </authorList>
    </citation>
    <scope>NUCLEOTIDE SEQUENCE [LARGE SCALE GENOMIC DNA]</scope>
    <source>
        <strain evidence="4">CGMCC 1.10363</strain>
    </source>
</reference>
<proteinExistence type="predicted"/>
<keyword evidence="2" id="KW-0732">Signal</keyword>
<feature type="region of interest" description="Disordered" evidence="1">
    <location>
        <begin position="548"/>
        <end position="593"/>
    </location>
</feature>
<organism evidence="3 4">
    <name type="scientific">Gryllotalpicola reticulitermitis</name>
    <dbReference type="NCBI Taxonomy" id="1184153"/>
    <lineage>
        <taxon>Bacteria</taxon>
        <taxon>Bacillati</taxon>
        <taxon>Actinomycetota</taxon>
        <taxon>Actinomycetes</taxon>
        <taxon>Micrococcales</taxon>
        <taxon>Microbacteriaceae</taxon>
        <taxon>Gryllotalpicola</taxon>
    </lineage>
</organism>
<feature type="compositionally biased region" description="Polar residues" evidence="1">
    <location>
        <begin position="548"/>
        <end position="560"/>
    </location>
</feature>
<feature type="signal peptide" evidence="2">
    <location>
        <begin position="1"/>
        <end position="28"/>
    </location>
</feature>
<protein>
    <submittedName>
        <fullName evidence="3">Uncharacterized protein</fullName>
    </submittedName>
</protein>
<dbReference type="RefSeq" id="WP_390230791.1">
    <property type="nucleotide sequence ID" value="NZ_JBHSCN010000006.1"/>
</dbReference>
<comment type="caution">
    <text evidence="3">The sequence shown here is derived from an EMBL/GenBank/DDBJ whole genome shotgun (WGS) entry which is preliminary data.</text>
</comment>
<feature type="chain" id="PRO_5045219956" evidence="2">
    <location>
        <begin position="29"/>
        <end position="754"/>
    </location>
</feature>
<evidence type="ECO:0000313" key="4">
    <source>
        <dbReference type="Proteomes" id="UP001595900"/>
    </source>
</evidence>
<name>A0ABV8QBC0_9MICO</name>
<feature type="compositionally biased region" description="Low complexity" evidence="1">
    <location>
        <begin position="567"/>
        <end position="578"/>
    </location>
</feature>
<dbReference type="Proteomes" id="UP001595900">
    <property type="component" value="Unassembled WGS sequence"/>
</dbReference>
<sequence>MKLRTLIAGLGIAVVAAVGAIAPVPAQAAYADSSSGGNGIGGRADFSAWEQELMDDDNSSVPFPNGLSDEYEEAEGLEDAFPLERLVNEGEISPQVADIVQYIDLQASDGDLSYGSPSIGSASWLAEHPQVEAEDQDFEDKYGQSPWEMAGYDSEAEYLQAMGSVEEEALAGGESEVGAADVAQLAADGELPATGAAGLSVGSGLLAGAVGGFMLGAQGAGVYEKLTGGDLAGEMCSQTGIEGSIMQALGPAYGVNCADTPNTLTPAQRDVDTPSSLSSPQVGTTWQVAGGTITLSGFATDPSGLHQGVQVACLTGASGNGVLYYEGIDGSVSKDGLGGWSSIWGATGTYGCAAPSGGAGAVAVLGPAWGGAVQLAGIGTSSGTITPIQVQSVHADPQRVFQTTETGTDGKQYTCDSAAFTETMADLPYYCAPTTPPGVGTESYTVTEAPATTGNGATTRTVSTGTATKAYQEDATLYPDCAGGTCLAEVYYDARPCAVGQSECIDWQTGAQQNPGDYECEYGPQGNPTEYTPPLSECAELGQFYDPQAQTSGTADSDPSSGLKVGTDTSPDQDSQQQNEPGASPDASGDNTACFPSGWGAINPLNWVEQPIQCAFKWAFVPKTSDVQDAQKRMSNAYQASAIGAITALVGAWGTSFAASGVGGNGANCGIPYDFEFAAGKVSVRGDFLDSCDGALVQPAQIVHAILSGVLPTAGTLACLRYAAMIFGYGGLGSLVNRDRGTESVRFKDGGSST</sequence>
<evidence type="ECO:0000313" key="3">
    <source>
        <dbReference type="EMBL" id="MFC4244752.1"/>
    </source>
</evidence>
<keyword evidence="4" id="KW-1185">Reference proteome</keyword>
<gene>
    <name evidence="3" type="ORF">ACFOYW_15365</name>
</gene>